<dbReference type="AlphaFoldDB" id="A0A1R3IFQ5"/>
<comment type="caution">
    <text evidence="12">The sequence shown here is derived from an EMBL/GenBank/DDBJ whole genome shotgun (WGS) entry which is preliminary data.</text>
</comment>
<dbReference type="Proteomes" id="UP000188268">
    <property type="component" value="Unassembled WGS sequence"/>
</dbReference>
<feature type="transmembrane region" description="Helical" evidence="11">
    <location>
        <begin position="21"/>
        <end position="40"/>
    </location>
</feature>
<evidence type="ECO:0000256" key="2">
    <source>
        <dbReference type="ARBA" id="ARBA00022676"/>
    </source>
</evidence>
<protein>
    <submittedName>
        <fullName evidence="12">Cellulose synthase</fullName>
    </submittedName>
</protein>
<dbReference type="STRING" id="210143.A0A1R3IFQ5"/>
<evidence type="ECO:0000256" key="9">
    <source>
        <dbReference type="PIRSR" id="PIRSR605150-2"/>
    </source>
</evidence>
<dbReference type="Gene3D" id="3.90.550.10">
    <property type="entry name" value="Spore Coat Polysaccharide Biosynthesis Protein SpsA, Chain A"/>
    <property type="match status" value="1"/>
</dbReference>
<evidence type="ECO:0000256" key="8">
    <source>
        <dbReference type="PIRSR" id="PIRSR605150-1"/>
    </source>
</evidence>
<proteinExistence type="predicted"/>
<feature type="binding site" evidence="9">
    <location>
        <position position="110"/>
    </location>
    <ligand>
        <name>UDP-alpha-D-glucose</name>
        <dbReference type="ChEBI" id="CHEBI:58885"/>
    </ligand>
</feature>
<organism evidence="12 13">
    <name type="scientific">Corchorus capsularis</name>
    <name type="common">Jute</name>
    <dbReference type="NCBI Taxonomy" id="210143"/>
    <lineage>
        <taxon>Eukaryota</taxon>
        <taxon>Viridiplantae</taxon>
        <taxon>Streptophyta</taxon>
        <taxon>Embryophyta</taxon>
        <taxon>Tracheophyta</taxon>
        <taxon>Spermatophyta</taxon>
        <taxon>Magnoliopsida</taxon>
        <taxon>eudicotyledons</taxon>
        <taxon>Gunneridae</taxon>
        <taxon>Pentapetalae</taxon>
        <taxon>rosids</taxon>
        <taxon>malvids</taxon>
        <taxon>Malvales</taxon>
        <taxon>Malvaceae</taxon>
        <taxon>Grewioideae</taxon>
        <taxon>Apeibeae</taxon>
        <taxon>Corchorus</taxon>
    </lineage>
</organism>
<evidence type="ECO:0000256" key="4">
    <source>
        <dbReference type="ARBA" id="ARBA00022692"/>
    </source>
</evidence>
<evidence type="ECO:0000256" key="1">
    <source>
        <dbReference type="ARBA" id="ARBA00004127"/>
    </source>
</evidence>
<dbReference type="PANTHER" id="PTHR13301">
    <property type="entry name" value="X-BOX TRANSCRIPTION FACTOR-RELATED"/>
    <property type="match status" value="1"/>
</dbReference>
<keyword evidence="4 11" id="KW-0812">Transmembrane</keyword>
<feature type="transmembrane region" description="Helical" evidence="11">
    <location>
        <begin position="52"/>
        <end position="72"/>
    </location>
</feature>
<dbReference type="GO" id="GO:0016020">
    <property type="term" value="C:membrane"/>
    <property type="evidence" value="ECO:0007669"/>
    <property type="project" value="InterPro"/>
</dbReference>
<evidence type="ECO:0000256" key="10">
    <source>
        <dbReference type="PIRSR" id="PIRSR605150-3"/>
    </source>
</evidence>
<dbReference type="GO" id="GO:0012505">
    <property type="term" value="C:endomembrane system"/>
    <property type="evidence" value="ECO:0007669"/>
    <property type="project" value="UniProtKB-SubCell"/>
</dbReference>
<feature type="transmembrane region" description="Helical" evidence="11">
    <location>
        <begin position="626"/>
        <end position="643"/>
    </location>
</feature>
<evidence type="ECO:0000256" key="5">
    <source>
        <dbReference type="ARBA" id="ARBA00022989"/>
    </source>
</evidence>
<comment type="subcellular location">
    <subcellularLocation>
        <location evidence="1">Endomembrane system</location>
        <topology evidence="1">Multi-pass membrane protein</topology>
    </subcellularLocation>
</comment>
<sequence>MAKAKPPTQLPLCERVSSKSIIRRTVDVTVLCLFLCLLSYRLHCLSSHGFTWLPLLAFLCESCFAFIWFLYLSTRWNPVEHKTYPENLLSRVNELPPVDMFVTTADPLLEPPLVTVNTVLSLLAVDYPEEKLACYVSDDGCSPFTFYSLVEASKFALLWVPFCKKYNVQVRAPFQYFSAAKPPPPDDHNLSGFKQEWIKMKDEYEQLCGKIENAAHDLILGSDSSEYADFKNIERNNHPSIVKVIWENKKDQSSSLPHLVYISREKRPNYPHHYKAGALNVLTRVSGVMTNAPFMLNVDCDMFANNPKIILHGVCLLVGIKDEQDCAFVQCLQMFYNVLKDDPFGNQMTVPLAIFKAGMNGIQGPPYAGTGCFHRRKTIYGIPPNHHDVHINDRRILEERFGKSTKFSESVVKILNGSGEKEEHFPCDISSTIESACRVADCAYENSTCWGKEVGLMYGSASEDILTGLRIHKMGWKSVLLIPNPPAFLGNAPPGGPVVMTQMKRWGTGLLEILFSKHFPIISVFTSQLHFRQALAYLSMLIWALRSIPEFVYVILPAYCIITNSHFLPKVEEPVVYIPVSLFLIHNLNALSQYLEYETQSDDDENDADKVGRFTFDESPMFVPDTALLMLHLTALAIWLLGLQPPARGGDGGSGLGEIAGSMWMVLSFWPFVKGLFGRGKYGIPLTTIFKSAALVLLFVQLCLRISTD</sequence>
<dbReference type="InterPro" id="IPR029044">
    <property type="entry name" value="Nucleotide-diphossugar_trans"/>
</dbReference>
<dbReference type="InterPro" id="IPR005150">
    <property type="entry name" value="Cellulose_synth"/>
</dbReference>
<dbReference type="Pfam" id="PF03552">
    <property type="entry name" value="Cellulose_synt"/>
    <property type="match status" value="2"/>
</dbReference>
<feature type="binding site" evidence="10">
    <location>
        <position position="275"/>
    </location>
    <ligand>
        <name>Mn(2+)</name>
        <dbReference type="ChEBI" id="CHEBI:29035"/>
    </ligand>
</feature>
<keyword evidence="3" id="KW-0808">Transferase</keyword>
<evidence type="ECO:0000313" key="12">
    <source>
        <dbReference type="EMBL" id="OMO81436.1"/>
    </source>
</evidence>
<keyword evidence="5 11" id="KW-1133">Transmembrane helix</keyword>
<feature type="transmembrane region" description="Helical" evidence="11">
    <location>
        <begin position="655"/>
        <end position="672"/>
    </location>
</feature>
<gene>
    <name evidence="12" type="ORF">CCACVL1_12419</name>
</gene>
<feature type="binding site" evidence="10">
    <location>
        <position position="299"/>
    </location>
    <ligand>
        <name>Mn(2+)</name>
        <dbReference type="ChEBI" id="CHEBI:29035"/>
    </ligand>
</feature>
<evidence type="ECO:0000256" key="7">
    <source>
        <dbReference type="ARBA" id="ARBA00023316"/>
    </source>
</evidence>
<accession>A0A1R3IFQ5</accession>
<dbReference type="GO" id="GO:0071555">
    <property type="term" value="P:cell wall organization"/>
    <property type="evidence" value="ECO:0007669"/>
    <property type="project" value="UniProtKB-KW"/>
</dbReference>
<dbReference type="OrthoDB" id="72851at2759"/>
<dbReference type="Gramene" id="OMO81436">
    <property type="protein sequence ID" value="OMO81436"/>
    <property type="gene ID" value="CCACVL1_12419"/>
</dbReference>
<dbReference type="GO" id="GO:0030244">
    <property type="term" value="P:cellulose biosynthetic process"/>
    <property type="evidence" value="ECO:0007669"/>
    <property type="project" value="InterPro"/>
</dbReference>
<dbReference type="GO" id="GO:0016760">
    <property type="term" value="F:cellulose synthase (UDP-forming) activity"/>
    <property type="evidence" value="ECO:0007669"/>
    <property type="project" value="InterPro"/>
</dbReference>
<keyword evidence="7" id="KW-0961">Cell wall biogenesis/degradation</keyword>
<name>A0A1R3IFQ5_COCAP</name>
<reference evidence="12 13" key="1">
    <citation type="submission" date="2013-09" db="EMBL/GenBank/DDBJ databases">
        <title>Corchorus capsularis genome sequencing.</title>
        <authorList>
            <person name="Alam M."/>
            <person name="Haque M.S."/>
            <person name="Islam M.S."/>
            <person name="Emdad E.M."/>
            <person name="Islam M.M."/>
            <person name="Ahmed B."/>
            <person name="Halim A."/>
            <person name="Hossen Q.M.M."/>
            <person name="Hossain M.Z."/>
            <person name="Ahmed R."/>
            <person name="Khan M.M."/>
            <person name="Islam R."/>
            <person name="Rashid M.M."/>
            <person name="Khan S.A."/>
            <person name="Rahman M.S."/>
            <person name="Alam M."/>
        </authorList>
    </citation>
    <scope>NUCLEOTIDE SEQUENCE [LARGE SCALE GENOMIC DNA]</scope>
    <source>
        <strain evidence="13">cv. CVL-1</strain>
        <tissue evidence="12">Whole seedling</tissue>
    </source>
</reference>
<dbReference type="OMA" id="WENKERL"/>
<feature type="transmembrane region" description="Helical" evidence="11">
    <location>
        <begin position="684"/>
        <end position="704"/>
    </location>
</feature>
<dbReference type="SUPFAM" id="SSF53448">
    <property type="entry name" value="Nucleotide-diphospho-sugar transferases"/>
    <property type="match status" value="1"/>
</dbReference>
<feature type="active site" evidence="8">
    <location>
        <position position="139"/>
    </location>
</feature>
<evidence type="ECO:0000313" key="13">
    <source>
        <dbReference type="Proteomes" id="UP000188268"/>
    </source>
</evidence>
<dbReference type="EMBL" id="AWWV01010155">
    <property type="protein sequence ID" value="OMO81436.1"/>
    <property type="molecule type" value="Genomic_DNA"/>
</dbReference>
<feature type="binding site" evidence="9">
    <location>
        <position position="139"/>
    </location>
    <ligand>
        <name>UDP-alpha-D-glucose</name>
        <dbReference type="ChEBI" id="CHEBI:58885"/>
    </ligand>
</feature>
<keyword evidence="2" id="KW-0328">Glycosyltransferase</keyword>
<evidence type="ECO:0000256" key="3">
    <source>
        <dbReference type="ARBA" id="ARBA00022679"/>
    </source>
</evidence>
<feature type="active site" evidence="8">
    <location>
        <position position="464"/>
    </location>
</feature>
<evidence type="ECO:0000256" key="11">
    <source>
        <dbReference type="SAM" id="Phobius"/>
    </source>
</evidence>
<keyword evidence="13" id="KW-1185">Reference proteome</keyword>
<keyword evidence="6 11" id="KW-0472">Membrane</keyword>
<evidence type="ECO:0000256" key="6">
    <source>
        <dbReference type="ARBA" id="ARBA00023136"/>
    </source>
</evidence>